<evidence type="ECO:0000256" key="5">
    <source>
        <dbReference type="SAM" id="MobiDB-lite"/>
    </source>
</evidence>
<feature type="transmembrane region" description="Helical" evidence="6">
    <location>
        <begin position="209"/>
        <end position="231"/>
    </location>
</feature>
<dbReference type="PANTHER" id="PTHR31465:SF15">
    <property type="entry name" value="LIPID TRANSPORTER ATNI-RELATED"/>
    <property type="match status" value="1"/>
</dbReference>
<keyword evidence="4 6" id="KW-0472">Membrane</keyword>
<comment type="caution">
    <text evidence="7">The sequence shown here is derived from an EMBL/GenBank/DDBJ whole genome shotgun (WGS) entry which is preliminary data.</text>
</comment>
<feature type="transmembrane region" description="Helical" evidence="6">
    <location>
        <begin position="124"/>
        <end position="146"/>
    </location>
</feature>
<dbReference type="PANTHER" id="PTHR31465">
    <property type="entry name" value="PROTEIN RTA1-RELATED"/>
    <property type="match status" value="1"/>
</dbReference>
<feature type="transmembrane region" description="Helical" evidence="6">
    <location>
        <begin position="51"/>
        <end position="72"/>
    </location>
</feature>
<evidence type="ECO:0000256" key="3">
    <source>
        <dbReference type="ARBA" id="ARBA00022989"/>
    </source>
</evidence>
<organism evidence="7 8">
    <name type="scientific">Marasmius crinis-equi</name>
    <dbReference type="NCBI Taxonomy" id="585013"/>
    <lineage>
        <taxon>Eukaryota</taxon>
        <taxon>Fungi</taxon>
        <taxon>Dikarya</taxon>
        <taxon>Basidiomycota</taxon>
        <taxon>Agaricomycotina</taxon>
        <taxon>Agaricomycetes</taxon>
        <taxon>Agaricomycetidae</taxon>
        <taxon>Agaricales</taxon>
        <taxon>Marasmiineae</taxon>
        <taxon>Marasmiaceae</taxon>
        <taxon>Marasmius</taxon>
    </lineage>
</organism>
<feature type="compositionally biased region" description="Basic and acidic residues" evidence="5">
    <location>
        <begin position="322"/>
        <end position="335"/>
    </location>
</feature>
<keyword evidence="2 6" id="KW-0812">Transmembrane</keyword>
<dbReference type="EMBL" id="JBAHYK010001403">
    <property type="protein sequence ID" value="KAL0568151.1"/>
    <property type="molecule type" value="Genomic_DNA"/>
</dbReference>
<dbReference type="Proteomes" id="UP001465976">
    <property type="component" value="Unassembled WGS sequence"/>
</dbReference>
<reference evidence="7 8" key="1">
    <citation type="submission" date="2024-02" db="EMBL/GenBank/DDBJ databases">
        <title>A draft genome for the cacao thread blight pathogen Marasmius crinis-equi.</title>
        <authorList>
            <person name="Cohen S.P."/>
            <person name="Baruah I.K."/>
            <person name="Amoako-Attah I."/>
            <person name="Bukari Y."/>
            <person name="Meinhardt L.W."/>
            <person name="Bailey B.A."/>
        </authorList>
    </citation>
    <scope>NUCLEOTIDE SEQUENCE [LARGE SCALE GENOMIC DNA]</scope>
    <source>
        <strain evidence="7 8">GH-76</strain>
    </source>
</reference>
<keyword evidence="8" id="KW-1185">Reference proteome</keyword>
<sequence length="353" mass="38704">MPWAKYYCNLDDPDYPYPYCPSLSSAVFFALLFCLSTFLHLVQAVRYHGKFCWVIVTGGTWATLGYTMRALSTLDISPNTLSIAGNFFIQTYPLWISAFVHTVFGKAVDFFVPEGKVSGLRGAWASWVFVLSDVLCFTLQAAGAVLVQSQNHQSGNSDLLSTGSKLSQAGLGIQLFFLLIFTSVVNSCNLRLRALDKSALQHSTNWKKVLWPIYGALLFLGIRVIYGLTALTNKAVAAKESAFYGLVALPMIVCIFIFNGSHLAGGVLKGKDYKYAKDKEGAGKQRESSDLETQFDRTLVVVEKHESLSPSDGAKGKKGKGKGRESRAMSLREGESSPLSSWENEPGPSTSKR</sequence>
<comment type="subcellular location">
    <subcellularLocation>
        <location evidence="1">Membrane</location>
        <topology evidence="1">Multi-pass membrane protein</topology>
    </subcellularLocation>
</comment>
<dbReference type="Pfam" id="PF04479">
    <property type="entry name" value="RTA1"/>
    <property type="match status" value="1"/>
</dbReference>
<accession>A0ABR3EYZ3</accession>
<feature type="transmembrane region" description="Helical" evidence="6">
    <location>
        <begin position="166"/>
        <end position="188"/>
    </location>
</feature>
<evidence type="ECO:0000256" key="4">
    <source>
        <dbReference type="ARBA" id="ARBA00023136"/>
    </source>
</evidence>
<feature type="compositionally biased region" description="Polar residues" evidence="5">
    <location>
        <begin position="337"/>
        <end position="353"/>
    </location>
</feature>
<evidence type="ECO:0000256" key="1">
    <source>
        <dbReference type="ARBA" id="ARBA00004141"/>
    </source>
</evidence>
<evidence type="ECO:0000256" key="2">
    <source>
        <dbReference type="ARBA" id="ARBA00022692"/>
    </source>
</evidence>
<protein>
    <submittedName>
        <fullName evidence="7">Uncharacterized protein</fullName>
    </submittedName>
</protein>
<dbReference type="InterPro" id="IPR007568">
    <property type="entry name" value="RTA1"/>
</dbReference>
<feature type="region of interest" description="Disordered" evidence="5">
    <location>
        <begin position="302"/>
        <end position="353"/>
    </location>
</feature>
<name>A0ABR3EYZ3_9AGAR</name>
<feature type="transmembrane region" description="Helical" evidence="6">
    <location>
        <begin position="23"/>
        <end position="42"/>
    </location>
</feature>
<evidence type="ECO:0000256" key="6">
    <source>
        <dbReference type="SAM" id="Phobius"/>
    </source>
</evidence>
<gene>
    <name evidence="7" type="ORF">V5O48_013845</name>
</gene>
<proteinExistence type="predicted"/>
<evidence type="ECO:0000313" key="7">
    <source>
        <dbReference type="EMBL" id="KAL0568151.1"/>
    </source>
</evidence>
<evidence type="ECO:0000313" key="8">
    <source>
        <dbReference type="Proteomes" id="UP001465976"/>
    </source>
</evidence>
<feature type="transmembrane region" description="Helical" evidence="6">
    <location>
        <begin position="243"/>
        <end position="268"/>
    </location>
</feature>
<keyword evidence="3 6" id="KW-1133">Transmembrane helix</keyword>
<feature type="transmembrane region" description="Helical" evidence="6">
    <location>
        <begin position="92"/>
        <end position="112"/>
    </location>
</feature>